<name>A0A7C4XTF2_UNCKA</name>
<accession>A0A7C4XTF2</accession>
<gene>
    <name evidence="1" type="ORF">ENR63_03085</name>
</gene>
<reference evidence="1" key="1">
    <citation type="journal article" date="2020" name="mSystems">
        <title>Genome- and Community-Level Interaction Insights into Carbon Utilization and Element Cycling Functions of Hydrothermarchaeota in Hydrothermal Sediment.</title>
        <authorList>
            <person name="Zhou Z."/>
            <person name="Liu Y."/>
            <person name="Xu W."/>
            <person name="Pan J."/>
            <person name="Luo Z.H."/>
            <person name="Li M."/>
        </authorList>
    </citation>
    <scope>NUCLEOTIDE SEQUENCE [LARGE SCALE GENOMIC DNA]</scope>
    <source>
        <strain evidence="1">SpSt-417</strain>
    </source>
</reference>
<dbReference type="InterPro" id="IPR029058">
    <property type="entry name" value="AB_hydrolase_fold"/>
</dbReference>
<proteinExistence type="predicted"/>
<dbReference type="AlphaFoldDB" id="A0A7C4XTF2"/>
<dbReference type="SUPFAM" id="SSF53474">
    <property type="entry name" value="alpha/beta-Hydrolases"/>
    <property type="match status" value="1"/>
</dbReference>
<comment type="caution">
    <text evidence="1">The sequence shown here is derived from an EMBL/GenBank/DDBJ whole genome shotgun (WGS) entry which is preliminary data.</text>
</comment>
<dbReference type="Gene3D" id="3.40.50.1820">
    <property type="entry name" value="alpha/beta hydrolase"/>
    <property type="match status" value="1"/>
</dbReference>
<evidence type="ECO:0000313" key="1">
    <source>
        <dbReference type="EMBL" id="HGW29878.1"/>
    </source>
</evidence>
<dbReference type="EMBL" id="DSRT01000167">
    <property type="protein sequence ID" value="HGW29878.1"/>
    <property type="molecule type" value="Genomic_DNA"/>
</dbReference>
<protein>
    <recommendedName>
        <fullName evidence="2">Alpha/beta hydrolase</fullName>
    </recommendedName>
</protein>
<evidence type="ECO:0008006" key="2">
    <source>
        <dbReference type="Google" id="ProtNLM"/>
    </source>
</evidence>
<sequence length="175" mass="20331">MDLIILPGNSKQFNERWLLDSQDNYSPLFNTTTIQTYKHWETGEQMADLETEVERLATSTQGKDNYIIYAKSIGTVITIKAVAENKISPKACIFVGCPFGELTGQYKEFSDWIKKYSIHTLFIQQTNDPFFKYTELEKFIDDSGIQNYELVEIDGDNHAYDNYDYIKQLMKDFAI</sequence>
<organism evidence="1">
    <name type="scientific">candidate division WWE3 bacterium</name>
    <dbReference type="NCBI Taxonomy" id="2053526"/>
    <lineage>
        <taxon>Bacteria</taxon>
        <taxon>Katanobacteria</taxon>
    </lineage>
</organism>